<accession>A0ABS7K0K7</accession>
<dbReference type="Proteomes" id="UP000769780">
    <property type="component" value="Unassembled WGS sequence"/>
</dbReference>
<evidence type="ECO:0000313" key="8">
    <source>
        <dbReference type="EMBL" id="MBY0095777.1"/>
    </source>
</evidence>
<dbReference type="InterPro" id="IPR009057">
    <property type="entry name" value="Homeodomain-like_sf"/>
</dbReference>
<evidence type="ECO:0000256" key="6">
    <source>
        <dbReference type="SAM" id="Coils"/>
    </source>
</evidence>
<dbReference type="Gene3D" id="1.10.10.60">
    <property type="entry name" value="Homeodomain-like"/>
    <property type="match status" value="1"/>
</dbReference>
<evidence type="ECO:0000313" key="9">
    <source>
        <dbReference type="Proteomes" id="UP000769780"/>
    </source>
</evidence>
<keyword evidence="2" id="KW-0067">ATP-binding</keyword>
<dbReference type="PROSITE" id="PS00675">
    <property type="entry name" value="SIGMA54_INTERACT_1"/>
    <property type="match status" value="1"/>
</dbReference>
<dbReference type="Gene3D" id="1.10.8.60">
    <property type="match status" value="1"/>
</dbReference>
<gene>
    <name evidence="8" type="ORF">H0185_02945</name>
</gene>
<dbReference type="Gene3D" id="3.40.50.300">
    <property type="entry name" value="P-loop containing nucleotide triphosphate hydrolases"/>
    <property type="match status" value="1"/>
</dbReference>
<dbReference type="InterPro" id="IPR002197">
    <property type="entry name" value="HTH_Fis"/>
</dbReference>
<keyword evidence="5" id="KW-0804">Transcription</keyword>
<evidence type="ECO:0000259" key="7">
    <source>
        <dbReference type="PROSITE" id="PS50045"/>
    </source>
</evidence>
<evidence type="ECO:0000256" key="2">
    <source>
        <dbReference type="ARBA" id="ARBA00022840"/>
    </source>
</evidence>
<dbReference type="InterPro" id="IPR027417">
    <property type="entry name" value="P-loop_NTPase"/>
</dbReference>
<feature type="domain" description="Sigma-54 factor interaction" evidence="7">
    <location>
        <begin position="133"/>
        <end position="363"/>
    </location>
</feature>
<protein>
    <submittedName>
        <fullName evidence="8">Sigma 54-interacting transcriptional regulator</fullName>
    </submittedName>
</protein>
<dbReference type="PROSITE" id="PS00688">
    <property type="entry name" value="SIGMA54_INTERACT_3"/>
    <property type="match status" value="1"/>
</dbReference>
<dbReference type="InterPro" id="IPR002078">
    <property type="entry name" value="Sigma_54_int"/>
</dbReference>
<keyword evidence="3" id="KW-0805">Transcription regulation</keyword>
<dbReference type="EMBL" id="JACWFH010000006">
    <property type="protein sequence ID" value="MBY0095777.1"/>
    <property type="molecule type" value="Genomic_DNA"/>
</dbReference>
<dbReference type="InterPro" id="IPR058031">
    <property type="entry name" value="AAA_lid_NorR"/>
</dbReference>
<evidence type="ECO:0000256" key="1">
    <source>
        <dbReference type="ARBA" id="ARBA00022741"/>
    </source>
</evidence>
<name>A0ABS7K0K7_9BACI</name>
<comment type="caution">
    <text evidence="8">The sequence shown here is derived from an EMBL/GenBank/DDBJ whole genome shotgun (WGS) entry which is preliminary data.</text>
</comment>
<dbReference type="Pfam" id="PF02954">
    <property type="entry name" value="HTH_8"/>
    <property type="match status" value="1"/>
</dbReference>
<dbReference type="PANTHER" id="PTHR32071">
    <property type="entry name" value="TRANSCRIPTIONAL REGULATORY PROTEIN"/>
    <property type="match status" value="1"/>
</dbReference>
<dbReference type="SUPFAM" id="SSF52540">
    <property type="entry name" value="P-loop containing nucleoside triphosphate hydrolases"/>
    <property type="match status" value="1"/>
</dbReference>
<keyword evidence="9" id="KW-1185">Reference proteome</keyword>
<dbReference type="PANTHER" id="PTHR32071:SF57">
    <property type="entry name" value="C4-DICARBOXYLATE TRANSPORT TRANSCRIPTIONAL REGULATORY PROTEIN DCTD"/>
    <property type="match status" value="1"/>
</dbReference>
<dbReference type="SMART" id="SM00382">
    <property type="entry name" value="AAA"/>
    <property type="match status" value="1"/>
</dbReference>
<evidence type="ECO:0000256" key="5">
    <source>
        <dbReference type="ARBA" id="ARBA00023163"/>
    </source>
</evidence>
<dbReference type="InterPro" id="IPR025943">
    <property type="entry name" value="Sigma_54_int_dom_ATP-bd_2"/>
</dbReference>
<keyword evidence="4" id="KW-0238">DNA-binding</keyword>
<dbReference type="SUPFAM" id="SSF46689">
    <property type="entry name" value="Homeodomain-like"/>
    <property type="match status" value="1"/>
</dbReference>
<organism evidence="8 9">
    <name type="scientific">Mesobacillus maritimus</name>
    <dbReference type="NCBI Taxonomy" id="1643336"/>
    <lineage>
        <taxon>Bacteria</taxon>
        <taxon>Bacillati</taxon>
        <taxon>Bacillota</taxon>
        <taxon>Bacilli</taxon>
        <taxon>Bacillales</taxon>
        <taxon>Bacillaceae</taxon>
        <taxon>Mesobacillus</taxon>
    </lineage>
</organism>
<dbReference type="InterPro" id="IPR025662">
    <property type="entry name" value="Sigma_54_int_dom_ATP-bd_1"/>
</dbReference>
<sequence>MVKIERKIEADLKPSDYLVVDDSGLILEISSDFYHSFSLTPTDLKGFSVDAIIKETTPRPSSVVGRKNVFFGVINGQPCLIRTEKINKHTCYSILVKNSEIDLYEITSFMNSINKPKVQKKTNSNNRYSFEDIVGDGPLMMQIKELAARIATSNSTVLLTGESGTGKELFAQAIHGLSSRKDHPFVAVNCAAIPEDLFESEVFGYEAGAFSGAKREGKPGKIELAQNGTLFLDEISELPYLAQGKLLRVLQEREVERLGGTGTKTVDIRIIAATNRDLKSLVQEGKFRQDLFYRLYVFELKIPSLRQRKEDILTLTEHFINYYNNLFNREVKYIGPDLQEWLVSNDWPGNIRELRAIIERGMNIVEGDTLMLDSFRFTSLSDRAEQPPTNATSTLSNVKSLEEEVKKAEMAAIQWALKETNGDKTLAAQRLKIHPASLYRKISKYKIN</sequence>
<evidence type="ECO:0000256" key="4">
    <source>
        <dbReference type="ARBA" id="ARBA00023125"/>
    </source>
</evidence>
<dbReference type="PROSITE" id="PS50045">
    <property type="entry name" value="SIGMA54_INTERACT_4"/>
    <property type="match status" value="1"/>
</dbReference>
<dbReference type="RefSeq" id="WP_221871058.1">
    <property type="nucleotide sequence ID" value="NZ_JACWFH010000006.1"/>
</dbReference>
<feature type="coiled-coil region" evidence="6">
    <location>
        <begin position="391"/>
        <end position="418"/>
    </location>
</feature>
<dbReference type="Pfam" id="PF25601">
    <property type="entry name" value="AAA_lid_14"/>
    <property type="match status" value="1"/>
</dbReference>
<evidence type="ECO:0000256" key="3">
    <source>
        <dbReference type="ARBA" id="ARBA00023015"/>
    </source>
</evidence>
<keyword evidence="6" id="KW-0175">Coiled coil</keyword>
<dbReference type="InterPro" id="IPR025944">
    <property type="entry name" value="Sigma_54_int_dom_CS"/>
</dbReference>
<dbReference type="CDD" id="cd00009">
    <property type="entry name" value="AAA"/>
    <property type="match status" value="1"/>
</dbReference>
<dbReference type="InterPro" id="IPR003593">
    <property type="entry name" value="AAA+_ATPase"/>
</dbReference>
<dbReference type="PRINTS" id="PR01590">
    <property type="entry name" value="HTHFIS"/>
</dbReference>
<proteinExistence type="predicted"/>
<dbReference type="PROSITE" id="PS00676">
    <property type="entry name" value="SIGMA54_INTERACT_2"/>
    <property type="match status" value="1"/>
</dbReference>
<dbReference type="Pfam" id="PF00158">
    <property type="entry name" value="Sigma54_activat"/>
    <property type="match status" value="1"/>
</dbReference>
<keyword evidence="1" id="KW-0547">Nucleotide-binding</keyword>
<reference evidence="8 9" key="1">
    <citation type="submission" date="2020-07" db="EMBL/GenBank/DDBJ databases">
        <title>Fungal Genomes of the International Space Station.</title>
        <authorList>
            <person name="Seuylemezian A."/>
            <person name="Singh N.K."/>
            <person name="Wood J."/>
            <person name="Venkateswaran K."/>
        </authorList>
    </citation>
    <scope>NUCLEOTIDE SEQUENCE [LARGE SCALE GENOMIC DNA]</scope>
    <source>
        <strain evidence="8 9">PL-B2</strain>
    </source>
</reference>